<sequence>MCIMKTYETRGRTVVEPPPRVGNYTSHPPAGVMRLPREWRRSSSTDRVVEYRRSQPRAIEYVVEEPRRSTHRARSVSRRRASDVEIRHPRGSYVDERTSRRSVSRVRY</sequence>
<evidence type="ECO:0000313" key="3">
    <source>
        <dbReference type="Proteomes" id="UP000799777"/>
    </source>
</evidence>
<gene>
    <name evidence="2" type="ORF">EK21DRAFT_76488</name>
</gene>
<organism evidence="2 3">
    <name type="scientific">Setomelanomma holmii</name>
    <dbReference type="NCBI Taxonomy" id="210430"/>
    <lineage>
        <taxon>Eukaryota</taxon>
        <taxon>Fungi</taxon>
        <taxon>Dikarya</taxon>
        <taxon>Ascomycota</taxon>
        <taxon>Pezizomycotina</taxon>
        <taxon>Dothideomycetes</taxon>
        <taxon>Pleosporomycetidae</taxon>
        <taxon>Pleosporales</taxon>
        <taxon>Pleosporineae</taxon>
        <taxon>Phaeosphaeriaceae</taxon>
        <taxon>Setomelanomma</taxon>
    </lineage>
</organism>
<dbReference type="OrthoDB" id="3781412at2759"/>
<accession>A0A9P4LIB1</accession>
<feature type="compositionally biased region" description="Basic residues" evidence="1">
    <location>
        <begin position="69"/>
        <end position="79"/>
    </location>
</feature>
<evidence type="ECO:0000313" key="2">
    <source>
        <dbReference type="EMBL" id="KAF2025427.1"/>
    </source>
</evidence>
<name>A0A9P4LIB1_9PLEO</name>
<dbReference type="AlphaFoldDB" id="A0A9P4LIB1"/>
<evidence type="ECO:0000256" key="1">
    <source>
        <dbReference type="SAM" id="MobiDB-lite"/>
    </source>
</evidence>
<dbReference type="EMBL" id="ML978266">
    <property type="protein sequence ID" value="KAF2025427.1"/>
    <property type="molecule type" value="Genomic_DNA"/>
</dbReference>
<keyword evidence="3" id="KW-1185">Reference proteome</keyword>
<feature type="region of interest" description="Disordered" evidence="1">
    <location>
        <begin position="1"/>
        <end position="31"/>
    </location>
</feature>
<proteinExistence type="predicted"/>
<dbReference type="Proteomes" id="UP000799777">
    <property type="component" value="Unassembled WGS sequence"/>
</dbReference>
<feature type="region of interest" description="Disordered" evidence="1">
    <location>
        <begin position="63"/>
        <end position="84"/>
    </location>
</feature>
<protein>
    <submittedName>
        <fullName evidence="2">Uncharacterized protein</fullName>
    </submittedName>
</protein>
<reference evidence="2" key="1">
    <citation type="journal article" date="2020" name="Stud. Mycol.">
        <title>101 Dothideomycetes genomes: a test case for predicting lifestyles and emergence of pathogens.</title>
        <authorList>
            <person name="Haridas S."/>
            <person name="Albert R."/>
            <person name="Binder M."/>
            <person name="Bloem J."/>
            <person name="Labutti K."/>
            <person name="Salamov A."/>
            <person name="Andreopoulos B."/>
            <person name="Baker S."/>
            <person name="Barry K."/>
            <person name="Bills G."/>
            <person name="Bluhm B."/>
            <person name="Cannon C."/>
            <person name="Castanera R."/>
            <person name="Culley D."/>
            <person name="Daum C."/>
            <person name="Ezra D."/>
            <person name="Gonzalez J."/>
            <person name="Henrissat B."/>
            <person name="Kuo A."/>
            <person name="Liang C."/>
            <person name="Lipzen A."/>
            <person name="Lutzoni F."/>
            <person name="Magnuson J."/>
            <person name="Mondo S."/>
            <person name="Nolan M."/>
            <person name="Ohm R."/>
            <person name="Pangilinan J."/>
            <person name="Park H.-J."/>
            <person name="Ramirez L."/>
            <person name="Alfaro M."/>
            <person name="Sun H."/>
            <person name="Tritt A."/>
            <person name="Yoshinaga Y."/>
            <person name="Zwiers L.-H."/>
            <person name="Turgeon B."/>
            <person name="Goodwin S."/>
            <person name="Spatafora J."/>
            <person name="Crous P."/>
            <person name="Grigoriev I."/>
        </authorList>
    </citation>
    <scope>NUCLEOTIDE SEQUENCE</scope>
    <source>
        <strain evidence="2">CBS 110217</strain>
    </source>
</reference>
<comment type="caution">
    <text evidence="2">The sequence shown here is derived from an EMBL/GenBank/DDBJ whole genome shotgun (WGS) entry which is preliminary data.</text>
</comment>